<sequence length="130" mass="13951">MQTKAMGMELTFTDDKSNKFYRVIIVRGAVIVLFGPNNGRSRGQAKVHPYPQANANALINAARDLATAKERKGYTISRDLVTFLVESVDVLSCTDGDKDRKDAAITRIVTQFLDASTSAGTSPAGTTPAA</sequence>
<dbReference type="Proteomes" id="UP000579945">
    <property type="component" value="Unassembled WGS sequence"/>
</dbReference>
<dbReference type="Pfam" id="PF05406">
    <property type="entry name" value="WGR"/>
    <property type="match status" value="1"/>
</dbReference>
<dbReference type="AlphaFoldDB" id="A0A7W5VL06"/>
<proteinExistence type="predicted"/>
<comment type="caution">
    <text evidence="2">The sequence shown here is derived from an EMBL/GenBank/DDBJ whole genome shotgun (WGS) entry which is preliminary data.</text>
</comment>
<dbReference type="GeneID" id="95395941"/>
<reference evidence="2 3" key="1">
    <citation type="submission" date="2020-08" db="EMBL/GenBank/DDBJ databases">
        <title>Sequencing the genomes of 1000 actinobacteria strains.</title>
        <authorList>
            <person name="Klenk H.-P."/>
        </authorList>
    </citation>
    <scope>NUCLEOTIDE SEQUENCE [LARGE SCALE GENOMIC DNA]</scope>
    <source>
        <strain evidence="2 3">DSM 44320</strain>
    </source>
</reference>
<protein>
    <submittedName>
        <fullName evidence="2">Putative DNA-binding WGR domain protein</fullName>
    </submittedName>
</protein>
<evidence type="ECO:0000313" key="3">
    <source>
        <dbReference type="Proteomes" id="UP000579945"/>
    </source>
</evidence>
<dbReference type="GO" id="GO:0003677">
    <property type="term" value="F:DNA binding"/>
    <property type="evidence" value="ECO:0007669"/>
    <property type="project" value="UniProtKB-KW"/>
</dbReference>
<feature type="domain" description="WGR" evidence="1">
    <location>
        <begin position="10"/>
        <end position="76"/>
    </location>
</feature>
<gene>
    <name evidence="2" type="ORF">FHR33_010006</name>
</gene>
<organism evidence="2 3">
    <name type="scientific">Nonomuraea dietziae</name>
    <dbReference type="NCBI Taxonomy" id="65515"/>
    <lineage>
        <taxon>Bacteria</taxon>
        <taxon>Bacillati</taxon>
        <taxon>Actinomycetota</taxon>
        <taxon>Actinomycetes</taxon>
        <taxon>Streptosporangiales</taxon>
        <taxon>Streptosporangiaceae</taxon>
        <taxon>Nonomuraea</taxon>
    </lineage>
</organism>
<accession>A0A7W5VL06</accession>
<dbReference type="InterPro" id="IPR008893">
    <property type="entry name" value="WGR_domain"/>
</dbReference>
<dbReference type="RefSeq" id="WP_183663054.1">
    <property type="nucleotide sequence ID" value="NZ_BAAAXX010000004.1"/>
</dbReference>
<evidence type="ECO:0000259" key="1">
    <source>
        <dbReference type="Pfam" id="PF05406"/>
    </source>
</evidence>
<evidence type="ECO:0000313" key="2">
    <source>
        <dbReference type="EMBL" id="MBB3734053.1"/>
    </source>
</evidence>
<keyword evidence="2" id="KW-0238">DNA-binding</keyword>
<name>A0A7W5VL06_9ACTN</name>
<dbReference type="Gene3D" id="2.20.140.10">
    <property type="entry name" value="WGR domain"/>
    <property type="match status" value="1"/>
</dbReference>
<keyword evidence="3" id="KW-1185">Reference proteome</keyword>
<dbReference type="EMBL" id="JACIBV010000003">
    <property type="protein sequence ID" value="MBB3734053.1"/>
    <property type="molecule type" value="Genomic_DNA"/>
</dbReference>